<reference evidence="1 2" key="1">
    <citation type="submission" date="2019-03" db="EMBL/GenBank/DDBJ databases">
        <title>Draft genome sequences of novel Actinobacteria.</title>
        <authorList>
            <person name="Sahin N."/>
            <person name="Ay H."/>
            <person name="Saygin H."/>
        </authorList>
    </citation>
    <scope>NUCLEOTIDE SEQUENCE [LARGE SCALE GENOMIC DNA]</scope>
    <source>
        <strain evidence="1 2">5K138</strain>
    </source>
</reference>
<dbReference type="InParanoid" id="A0A4R5DU42"/>
<dbReference type="AlphaFoldDB" id="A0A4R5DU42"/>
<dbReference type="Gene3D" id="2.130.10.10">
    <property type="entry name" value="YVTN repeat-like/Quinoprotein amine dehydrogenase"/>
    <property type="match status" value="1"/>
</dbReference>
<evidence type="ECO:0000313" key="2">
    <source>
        <dbReference type="Proteomes" id="UP000294739"/>
    </source>
</evidence>
<sequence>MPVVTVTMAGGTPEPKSLPLPVDFAPEGIAVGGGSTFYVGSLADGDIYRGSLRTGDGDVLVDAPPGRIAVGLKVDQRRSDIVVAGGPSGELYVYDSRDGAPVDDVQLAPAGTAFLNDVTLTRRAAYVTDSFNPVLYEVPLGRDGLGTPRTIQLSGPAAAIAGDFNLNGITATPNGRTLIVAHSALGAVMTVDPVTGASRQIAVTGGTLTPGAQDGVLLDGRTLWVVENFANRVVGIRLGHDLATGRITDIVTDDDVGGLFRIPTTVVERGDRLAVVNARFDLGMPPPPGSDFDVVVFDKP</sequence>
<comment type="caution">
    <text evidence="1">The sequence shown here is derived from an EMBL/GenBank/DDBJ whole genome shotgun (WGS) entry which is preliminary data.</text>
</comment>
<accession>A0A4R5DU42</accession>
<gene>
    <name evidence="1" type="ORF">E1269_00590</name>
</gene>
<dbReference type="RefSeq" id="WP_131889920.1">
    <property type="nucleotide sequence ID" value="NZ_SMKZ01000001.1"/>
</dbReference>
<evidence type="ECO:0008006" key="3">
    <source>
        <dbReference type="Google" id="ProtNLM"/>
    </source>
</evidence>
<dbReference type="Gene3D" id="2.120.10.30">
    <property type="entry name" value="TolB, C-terminal domain"/>
    <property type="match status" value="1"/>
</dbReference>
<keyword evidence="2" id="KW-1185">Reference proteome</keyword>
<dbReference type="EMBL" id="SMKZ01000001">
    <property type="protein sequence ID" value="TDE15830.1"/>
    <property type="molecule type" value="Genomic_DNA"/>
</dbReference>
<evidence type="ECO:0000313" key="1">
    <source>
        <dbReference type="EMBL" id="TDE15830.1"/>
    </source>
</evidence>
<dbReference type="SUPFAM" id="SSF63829">
    <property type="entry name" value="Calcium-dependent phosphotriesterase"/>
    <property type="match status" value="1"/>
</dbReference>
<dbReference type="InterPro" id="IPR011042">
    <property type="entry name" value="6-blade_b-propeller_TolB-like"/>
</dbReference>
<dbReference type="InterPro" id="IPR015943">
    <property type="entry name" value="WD40/YVTN_repeat-like_dom_sf"/>
</dbReference>
<dbReference type="OrthoDB" id="504981at2"/>
<dbReference type="Proteomes" id="UP000294739">
    <property type="component" value="Unassembled WGS sequence"/>
</dbReference>
<name>A0A4R5DU42_9ACTN</name>
<protein>
    <recommendedName>
        <fullName evidence="3">Superoxide dismutase</fullName>
    </recommendedName>
</protein>
<organism evidence="1 2">
    <name type="scientific">Jiangella asiatica</name>
    <dbReference type="NCBI Taxonomy" id="2530372"/>
    <lineage>
        <taxon>Bacteria</taxon>
        <taxon>Bacillati</taxon>
        <taxon>Actinomycetota</taxon>
        <taxon>Actinomycetes</taxon>
        <taxon>Jiangellales</taxon>
        <taxon>Jiangellaceae</taxon>
        <taxon>Jiangella</taxon>
    </lineage>
</organism>
<proteinExistence type="predicted"/>